<name>A0A0H5E2S9_9BACT</name>
<dbReference type="RefSeq" id="WP_098037362.1">
    <property type="nucleotide sequence ID" value="NZ_CWGJ01000001.1"/>
</dbReference>
<comment type="subcellular location">
    <subcellularLocation>
        <location evidence="5">Cell membrane</location>
        <topology evidence="5">Multi-pass membrane protein</topology>
    </subcellularLocation>
    <subcellularLocation>
        <location evidence="1">Membrane</location>
        <topology evidence="1">Multi-pass membrane protein</topology>
    </subcellularLocation>
</comment>
<evidence type="ECO:0000313" key="6">
    <source>
        <dbReference type="EMBL" id="CRX37510.1"/>
    </source>
</evidence>
<evidence type="ECO:0000256" key="3">
    <source>
        <dbReference type="ARBA" id="ARBA00022989"/>
    </source>
</evidence>
<evidence type="ECO:0000256" key="2">
    <source>
        <dbReference type="ARBA" id="ARBA00022692"/>
    </source>
</evidence>
<feature type="transmembrane region" description="Helical" evidence="5">
    <location>
        <begin position="176"/>
        <end position="200"/>
    </location>
</feature>
<evidence type="ECO:0000256" key="5">
    <source>
        <dbReference type="RuleBase" id="RU363041"/>
    </source>
</evidence>
<feature type="transmembrane region" description="Helical" evidence="5">
    <location>
        <begin position="31"/>
        <end position="51"/>
    </location>
</feature>
<proteinExistence type="inferred from homology"/>
<accession>A0A0H5E2S9</accession>
<feature type="transmembrane region" description="Helical" evidence="5">
    <location>
        <begin position="239"/>
        <end position="259"/>
    </location>
</feature>
<dbReference type="InterPro" id="IPR002781">
    <property type="entry name" value="TM_pro_TauE-like"/>
</dbReference>
<feature type="transmembrane region" description="Helical" evidence="5">
    <location>
        <begin position="106"/>
        <end position="125"/>
    </location>
</feature>
<feature type="transmembrane region" description="Helical" evidence="5">
    <location>
        <begin position="212"/>
        <end position="232"/>
    </location>
</feature>
<organism evidence="6 7">
    <name type="scientific">Estrella lausannensis</name>
    <dbReference type="NCBI Taxonomy" id="483423"/>
    <lineage>
        <taxon>Bacteria</taxon>
        <taxon>Pseudomonadati</taxon>
        <taxon>Chlamydiota</taxon>
        <taxon>Chlamydiia</taxon>
        <taxon>Parachlamydiales</taxon>
        <taxon>Candidatus Criblamydiaceae</taxon>
        <taxon>Estrella</taxon>
    </lineage>
</organism>
<evidence type="ECO:0000313" key="7">
    <source>
        <dbReference type="Proteomes" id="UP000220251"/>
    </source>
</evidence>
<protein>
    <recommendedName>
        <fullName evidence="5">Probable membrane transporter protein</fullName>
    </recommendedName>
</protein>
<comment type="similarity">
    <text evidence="5">Belongs to the 4-toluene sulfonate uptake permease (TSUP) (TC 2.A.102) family.</text>
</comment>
<gene>
    <name evidence="6" type="ORF">ELAC_0148</name>
</gene>
<keyword evidence="4 5" id="KW-0472">Membrane</keyword>
<evidence type="ECO:0000256" key="4">
    <source>
        <dbReference type="ARBA" id="ARBA00023136"/>
    </source>
</evidence>
<feature type="transmembrane region" description="Helical" evidence="5">
    <location>
        <begin position="63"/>
        <end position="86"/>
    </location>
</feature>
<dbReference type="OrthoDB" id="8480055at2"/>
<dbReference type="EMBL" id="CWGJ01000001">
    <property type="protein sequence ID" value="CRX37510.1"/>
    <property type="molecule type" value="Genomic_DNA"/>
</dbReference>
<evidence type="ECO:0000256" key="1">
    <source>
        <dbReference type="ARBA" id="ARBA00004141"/>
    </source>
</evidence>
<keyword evidence="2 5" id="KW-0812">Transmembrane</keyword>
<reference evidence="7" key="1">
    <citation type="submission" date="2015-06" db="EMBL/GenBank/DDBJ databases">
        <authorList>
            <person name="Bertelli C."/>
        </authorList>
    </citation>
    <scope>NUCLEOTIDE SEQUENCE [LARGE SCALE GENOMIC DNA]</scope>
    <source>
        <strain evidence="7">CRIB-30</strain>
    </source>
</reference>
<dbReference type="AlphaFoldDB" id="A0A0H5E2S9"/>
<keyword evidence="3 5" id="KW-1133">Transmembrane helix</keyword>
<dbReference type="Pfam" id="PF01925">
    <property type="entry name" value="TauE"/>
    <property type="match status" value="1"/>
</dbReference>
<dbReference type="GO" id="GO:0005886">
    <property type="term" value="C:plasma membrane"/>
    <property type="evidence" value="ECO:0007669"/>
    <property type="project" value="UniProtKB-SubCell"/>
</dbReference>
<sequence length="260" mass="27180">MEYLAICLTSLLAAVITLFSGFGLGTVLMPVFALFFPLQAAIAATAVVHLANNVFKAFIVGRLANWKIVCLFGLPAAFASAIGAYLLGSLADAPPLYSYFIDTKEFTITLLGVTVGSIIVFSSLFEIVPQFARLTLPAGSIPLGGFVSGFFGGLSGNQGAFRTAVLIKAGLTKEQFIGTGVISTILVDTVCVAVYGWSLFSEKFSLTEGLEGIIAAASLTAFLGSYIGSLLIEKITMTILRILVGIMLLLMGAAIALGLI</sequence>
<keyword evidence="5" id="KW-1003">Cell membrane</keyword>
<keyword evidence="7" id="KW-1185">Reference proteome</keyword>
<dbReference type="Proteomes" id="UP000220251">
    <property type="component" value="Unassembled WGS sequence"/>
</dbReference>